<dbReference type="HOGENOM" id="CLU_1650516_0_0_10"/>
<organism evidence="1 2">
    <name type="scientific">Pelodictyon phaeoclathratiforme (strain DSM 5477 / BU-1)</name>
    <dbReference type="NCBI Taxonomy" id="324925"/>
    <lineage>
        <taxon>Bacteria</taxon>
        <taxon>Pseudomonadati</taxon>
        <taxon>Chlorobiota</taxon>
        <taxon>Chlorobiia</taxon>
        <taxon>Chlorobiales</taxon>
        <taxon>Chlorobiaceae</taxon>
        <taxon>Chlorobium/Pelodictyon group</taxon>
        <taxon>Pelodictyon</taxon>
    </lineage>
</organism>
<gene>
    <name evidence="1" type="ordered locus">Ppha_2026</name>
</gene>
<name>B4SCN2_PELPB</name>
<protein>
    <submittedName>
        <fullName evidence="1">Uncharacterized protein</fullName>
    </submittedName>
</protein>
<dbReference type="RefSeq" id="WP_012508716.1">
    <property type="nucleotide sequence ID" value="NC_011060.1"/>
</dbReference>
<proteinExistence type="predicted"/>
<evidence type="ECO:0000313" key="1">
    <source>
        <dbReference type="EMBL" id="ACF44237.1"/>
    </source>
</evidence>
<evidence type="ECO:0000313" key="2">
    <source>
        <dbReference type="Proteomes" id="UP000002724"/>
    </source>
</evidence>
<reference evidence="1 2" key="1">
    <citation type="submission" date="2008-06" db="EMBL/GenBank/DDBJ databases">
        <title>Complete sequence of Pelodictyon phaeoclathratiforme BU-1.</title>
        <authorList>
            <consortium name="US DOE Joint Genome Institute"/>
            <person name="Lucas S."/>
            <person name="Copeland A."/>
            <person name="Lapidus A."/>
            <person name="Glavina del Rio T."/>
            <person name="Dalin E."/>
            <person name="Tice H."/>
            <person name="Bruce D."/>
            <person name="Goodwin L."/>
            <person name="Pitluck S."/>
            <person name="Schmutz J."/>
            <person name="Larimer F."/>
            <person name="Land M."/>
            <person name="Hauser L."/>
            <person name="Kyrpides N."/>
            <person name="Mikhailova N."/>
            <person name="Liu Z."/>
            <person name="Li T."/>
            <person name="Zhao F."/>
            <person name="Overmann J."/>
            <person name="Bryant D.A."/>
            <person name="Richardson P."/>
        </authorList>
    </citation>
    <scope>NUCLEOTIDE SEQUENCE [LARGE SCALE GENOMIC DNA]</scope>
    <source>
        <strain evidence="2">DSM 5477 / BU-1</strain>
    </source>
</reference>
<sequence>MEDPIEELRKQVIESLSNKKTDWEEKIYNSQQYQQEIKYLNDITKDFLDSIRAVSIYSSRAGDIYDKFLCIRAIDDMIQSSIGVLVMIQNGIHNTARRELRYLIEMITKYVIVDYAKMGESFETKTEYLKNEIPNSSIEIVEEYSTPFLSPVKEDFRSEI</sequence>
<dbReference type="Proteomes" id="UP000002724">
    <property type="component" value="Chromosome"/>
</dbReference>
<dbReference type="AlphaFoldDB" id="B4SCN2"/>
<accession>B4SCN2</accession>
<dbReference type="eggNOG" id="ENOG502ZHEN">
    <property type="taxonomic scope" value="Bacteria"/>
</dbReference>
<dbReference type="KEGG" id="pph:Ppha_2026"/>
<dbReference type="EMBL" id="CP001110">
    <property type="protein sequence ID" value="ACF44237.1"/>
    <property type="molecule type" value="Genomic_DNA"/>
</dbReference>
<keyword evidence="2" id="KW-1185">Reference proteome</keyword>
<dbReference type="OrthoDB" id="7067178at2"/>